<accession>A0A645DRK4</accession>
<dbReference type="EMBL" id="VSSQ01038941">
    <property type="protein sequence ID" value="MPM91946.1"/>
    <property type="molecule type" value="Genomic_DNA"/>
</dbReference>
<feature type="domain" description="Secretion system C-terminal sorting" evidence="1">
    <location>
        <begin position="54"/>
        <end position="114"/>
    </location>
</feature>
<dbReference type="InterPro" id="IPR026444">
    <property type="entry name" value="Secre_tail"/>
</dbReference>
<evidence type="ECO:0000313" key="2">
    <source>
        <dbReference type="EMBL" id="MPM91946.1"/>
    </source>
</evidence>
<reference evidence="2" key="1">
    <citation type="submission" date="2019-08" db="EMBL/GenBank/DDBJ databases">
        <authorList>
            <person name="Kucharzyk K."/>
            <person name="Murdoch R.W."/>
            <person name="Higgins S."/>
            <person name="Loffler F."/>
        </authorList>
    </citation>
    <scope>NUCLEOTIDE SEQUENCE</scope>
</reference>
<gene>
    <name evidence="2" type="ORF">SDC9_139080</name>
</gene>
<dbReference type="NCBIfam" id="TIGR04183">
    <property type="entry name" value="Por_Secre_tail"/>
    <property type="match status" value="1"/>
</dbReference>
<proteinExistence type="predicted"/>
<organism evidence="2">
    <name type="scientific">bioreactor metagenome</name>
    <dbReference type="NCBI Taxonomy" id="1076179"/>
    <lineage>
        <taxon>unclassified sequences</taxon>
        <taxon>metagenomes</taxon>
        <taxon>ecological metagenomes</taxon>
    </lineage>
</organism>
<comment type="caution">
    <text evidence="2">The sequence shown here is derived from an EMBL/GenBank/DDBJ whole genome shotgun (WGS) entry which is preliminary data.</text>
</comment>
<name>A0A645DRK4_9ZZZZ</name>
<dbReference type="AlphaFoldDB" id="A0A645DRK4"/>
<sequence>MKGWTCVKWIINGTNISSDFIDYTLSSATVATVVFQQNSGSGVSQVKVSNNLSIYPNPAETQINFSENLSGNAVIYNTEGKIMKHIYVYGNGINISDLSSGIYVVVVETDNGTFKGDFIKKQ</sequence>
<protein>
    <recommendedName>
        <fullName evidence="1">Secretion system C-terminal sorting domain-containing protein</fullName>
    </recommendedName>
</protein>
<evidence type="ECO:0000259" key="1">
    <source>
        <dbReference type="Pfam" id="PF18962"/>
    </source>
</evidence>
<dbReference type="Pfam" id="PF18962">
    <property type="entry name" value="Por_Secre_tail"/>
    <property type="match status" value="1"/>
</dbReference>